<name>A0A2W0CPL4_9BACL</name>
<dbReference type="PANTHER" id="PTHR30294:SF45">
    <property type="entry name" value="LINEARMYCIN RESISTANCE PERMEASE PROTEIN LNRN"/>
    <property type="match status" value="1"/>
</dbReference>
<evidence type="ECO:0000256" key="7">
    <source>
        <dbReference type="ARBA" id="ARBA00023136"/>
    </source>
</evidence>
<reference evidence="10 11" key="1">
    <citation type="submission" date="2018-01" db="EMBL/GenBank/DDBJ databases">
        <title>Genome sequence of the PGP bacterium Paenibacillus illinoisensis E3.</title>
        <authorList>
            <person name="Rolli E."/>
            <person name="Marasco R."/>
            <person name="Bessem C."/>
            <person name="Michoud G."/>
            <person name="Gaiarsa S."/>
            <person name="Borin S."/>
            <person name="Daffonchio D."/>
        </authorList>
    </citation>
    <scope>NUCLEOTIDE SEQUENCE [LARGE SCALE GENOMIC DNA]</scope>
    <source>
        <strain evidence="10 11">E3</strain>
    </source>
</reference>
<dbReference type="RefSeq" id="WP_110758685.1">
    <property type="nucleotide sequence ID" value="NZ_PRLG01000018.1"/>
</dbReference>
<evidence type="ECO:0000256" key="5">
    <source>
        <dbReference type="ARBA" id="ARBA00022692"/>
    </source>
</evidence>
<dbReference type="InterPro" id="IPR013525">
    <property type="entry name" value="ABC2_TM"/>
</dbReference>
<keyword evidence="7 8" id="KW-0472">Membrane</keyword>
<evidence type="ECO:0000256" key="1">
    <source>
        <dbReference type="ARBA" id="ARBA00004651"/>
    </source>
</evidence>
<evidence type="ECO:0000256" key="8">
    <source>
        <dbReference type="SAM" id="Phobius"/>
    </source>
</evidence>
<dbReference type="EMBL" id="PRLG01000018">
    <property type="protein sequence ID" value="PYY29608.1"/>
    <property type="molecule type" value="Genomic_DNA"/>
</dbReference>
<dbReference type="InterPro" id="IPR047817">
    <property type="entry name" value="ABC2_TM_bact-type"/>
</dbReference>
<feature type="transmembrane region" description="Helical" evidence="8">
    <location>
        <begin position="241"/>
        <end position="264"/>
    </location>
</feature>
<dbReference type="Proteomes" id="UP000247459">
    <property type="component" value="Unassembled WGS sequence"/>
</dbReference>
<evidence type="ECO:0000259" key="9">
    <source>
        <dbReference type="PROSITE" id="PS51012"/>
    </source>
</evidence>
<keyword evidence="5 8" id="KW-0812">Transmembrane</keyword>
<proteinExistence type="inferred from homology"/>
<dbReference type="PANTHER" id="PTHR30294">
    <property type="entry name" value="MEMBRANE COMPONENT OF ABC TRANSPORTER YHHJ-RELATED"/>
    <property type="match status" value="1"/>
</dbReference>
<comment type="subcellular location">
    <subcellularLocation>
        <location evidence="1">Cell membrane</location>
        <topology evidence="1">Multi-pass membrane protein</topology>
    </subcellularLocation>
</comment>
<dbReference type="GO" id="GO:0005886">
    <property type="term" value="C:plasma membrane"/>
    <property type="evidence" value="ECO:0007669"/>
    <property type="project" value="UniProtKB-SubCell"/>
</dbReference>
<dbReference type="PROSITE" id="PS51012">
    <property type="entry name" value="ABC_TM2"/>
    <property type="match status" value="1"/>
</dbReference>
<dbReference type="AlphaFoldDB" id="A0A2W0CPL4"/>
<feature type="transmembrane region" description="Helical" evidence="8">
    <location>
        <begin position="365"/>
        <end position="385"/>
    </location>
</feature>
<organism evidence="10 11">
    <name type="scientific">Paenibacillus illinoisensis</name>
    <dbReference type="NCBI Taxonomy" id="59845"/>
    <lineage>
        <taxon>Bacteria</taxon>
        <taxon>Bacillati</taxon>
        <taxon>Bacillota</taxon>
        <taxon>Bacilli</taxon>
        <taxon>Bacillales</taxon>
        <taxon>Paenibacillaceae</taxon>
        <taxon>Paenibacillus</taxon>
    </lineage>
</organism>
<protein>
    <submittedName>
        <fullName evidence="10">ABC-2 type transporter</fullName>
    </submittedName>
</protein>
<keyword evidence="3" id="KW-0813">Transport</keyword>
<gene>
    <name evidence="10" type="ORF">PIL02S_02578</name>
</gene>
<comment type="similarity">
    <text evidence="2">Belongs to the ABC-2 integral membrane protein family.</text>
</comment>
<feature type="transmembrane region" description="Helical" evidence="8">
    <location>
        <begin position="200"/>
        <end position="220"/>
    </location>
</feature>
<keyword evidence="4" id="KW-1003">Cell membrane</keyword>
<feature type="domain" description="ABC transmembrane type-2" evidence="9">
    <location>
        <begin position="163"/>
        <end position="388"/>
    </location>
</feature>
<accession>A0A2W0CPL4</accession>
<feature type="transmembrane region" description="Helical" evidence="8">
    <location>
        <begin position="308"/>
        <end position="328"/>
    </location>
</feature>
<sequence length="394" mass="42659">MNSLNIAWLMIKRTIGRKRGFMAFLLLPCLVVTGAVALFGSEQATRAVIPYVNEDQGAAGAWIVNELASKEEYLLKPMNTEAELREAITRQKGNAGIIIPAHYTDDLLQGKQVSIELVELRVSESSYTLRAAVEGMAAGLHQSAQVVMAATSAASSQEQIAESAATQELFEQLLQKTAEHQISGEATDLQMYPKPGLNNVTGFTIMFMMGLLTSAVAVIMEDRRQRTMARVYTAPVRAYEIALGNFMGSFAIGMTQIVLVLGISRWMLHYDAGIPFGVHFLILAAFMLVSMGIASTVAGLIRESKNANVLNSLIITPTCMIGGCFWPLSIMPDYMQKLANFVPQKWTIQAVETISAGGTLSDIKLPLLILCGMAAILLTVGSVILRPNQPGVDA</sequence>
<evidence type="ECO:0000256" key="2">
    <source>
        <dbReference type="ARBA" id="ARBA00007783"/>
    </source>
</evidence>
<dbReference type="OrthoDB" id="266913at2"/>
<dbReference type="Pfam" id="PF12698">
    <property type="entry name" value="ABC2_membrane_3"/>
    <property type="match status" value="1"/>
</dbReference>
<dbReference type="InterPro" id="IPR051449">
    <property type="entry name" value="ABC-2_transporter_component"/>
</dbReference>
<keyword evidence="6 8" id="KW-1133">Transmembrane helix</keyword>
<dbReference type="Gene3D" id="3.40.1710.10">
    <property type="entry name" value="abc type-2 transporter like domain"/>
    <property type="match status" value="1"/>
</dbReference>
<evidence type="ECO:0000313" key="11">
    <source>
        <dbReference type="Proteomes" id="UP000247459"/>
    </source>
</evidence>
<comment type="caution">
    <text evidence="10">The sequence shown here is derived from an EMBL/GenBank/DDBJ whole genome shotgun (WGS) entry which is preliminary data.</text>
</comment>
<evidence type="ECO:0000256" key="3">
    <source>
        <dbReference type="ARBA" id="ARBA00022448"/>
    </source>
</evidence>
<evidence type="ECO:0000256" key="6">
    <source>
        <dbReference type="ARBA" id="ARBA00022989"/>
    </source>
</evidence>
<evidence type="ECO:0000256" key="4">
    <source>
        <dbReference type="ARBA" id="ARBA00022475"/>
    </source>
</evidence>
<dbReference type="GO" id="GO:0140359">
    <property type="term" value="F:ABC-type transporter activity"/>
    <property type="evidence" value="ECO:0007669"/>
    <property type="project" value="InterPro"/>
</dbReference>
<feature type="transmembrane region" description="Helical" evidence="8">
    <location>
        <begin position="276"/>
        <end position="301"/>
    </location>
</feature>
<evidence type="ECO:0000313" key="10">
    <source>
        <dbReference type="EMBL" id="PYY29608.1"/>
    </source>
</evidence>